<dbReference type="InterPro" id="IPR018378">
    <property type="entry name" value="C-type_lectin_CS"/>
</dbReference>
<dbReference type="PANTHER" id="PTHR22803">
    <property type="entry name" value="MANNOSE, PHOSPHOLIPASE, LECTIN RECEPTOR RELATED"/>
    <property type="match status" value="1"/>
</dbReference>
<dbReference type="CDD" id="cd00037">
    <property type="entry name" value="CLECT"/>
    <property type="match status" value="1"/>
</dbReference>
<keyword evidence="1" id="KW-1015">Disulfide bond</keyword>
<dbReference type="InterPro" id="IPR001304">
    <property type="entry name" value="C-type_lectin-like"/>
</dbReference>
<dbReference type="KEGG" id="cgob:115014075"/>
<dbReference type="AlphaFoldDB" id="A0A6J2QH67"/>
<dbReference type="RefSeq" id="XP_029296622.1">
    <property type="nucleotide sequence ID" value="XM_029440762.1"/>
</dbReference>
<dbReference type="InterPro" id="IPR016187">
    <property type="entry name" value="CTDL_fold"/>
</dbReference>
<dbReference type="PROSITE" id="PS00615">
    <property type="entry name" value="C_TYPE_LECTIN_1"/>
    <property type="match status" value="1"/>
</dbReference>
<dbReference type="InterPro" id="IPR016186">
    <property type="entry name" value="C-type_lectin-like/link_sf"/>
</dbReference>
<reference evidence="5" key="1">
    <citation type="submission" date="2025-08" db="UniProtKB">
        <authorList>
            <consortium name="RefSeq"/>
        </authorList>
    </citation>
    <scope>IDENTIFICATION</scope>
</reference>
<name>A0A6J2QH67_COTGO</name>
<accession>A0A6J2QH67</accession>
<evidence type="ECO:0000256" key="2">
    <source>
        <dbReference type="SAM" id="SignalP"/>
    </source>
</evidence>
<organism evidence="4 5">
    <name type="scientific">Cottoperca gobio</name>
    <name type="common">Frogmouth</name>
    <name type="synonym">Aphritis gobio</name>
    <dbReference type="NCBI Taxonomy" id="56716"/>
    <lineage>
        <taxon>Eukaryota</taxon>
        <taxon>Metazoa</taxon>
        <taxon>Chordata</taxon>
        <taxon>Craniata</taxon>
        <taxon>Vertebrata</taxon>
        <taxon>Euteleostomi</taxon>
        <taxon>Actinopterygii</taxon>
        <taxon>Neopterygii</taxon>
        <taxon>Teleostei</taxon>
        <taxon>Neoteleostei</taxon>
        <taxon>Acanthomorphata</taxon>
        <taxon>Eupercaria</taxon>
        <taxon>Perciformes</taxon>
        <taxon>Notothenioidei</taxon>
        <taxon>Bovichtidae</taxon>
        <taxon>Cottoperca</taxon>
    </lineage>
</organism>
<dbReference type="PROSITE" id="PS50041">
    <property type="entry name" value="C_TYPE_LECTIN_2"/>
    <property type="match status" value="1"/>
</dbReference>
<keyword evidence="4" id="KW-1185">Reference proteome</keyword>
<dbReference type="Proteomes" id="UP000504630">
    <property type="component" value="Chromosome 1"/>
</dbReference>
<feature type="chain" id="PRO_5027002715" evidence="2">
    <location>
        <begin position="17"/>
        <end position="204"/>
    </location>
</feature>
<evidence type="ECO:0000313" key="4">
    <source>
        <dbReference type="Proteomes" id="UP000504630"/>
    </source>
</evidence>
<dbReference type="SMART" id="SM00034">
    <property type="entry name" value="CLECT"/>
    <property type="match status" value="1"/>
</dbReference>
<dbReference type="InterPro" id="IPR050111">
    <property type="entry name" value="C-type_lectin/snaclec_domain"/>
</dbReference>
<dbReference type="OrthoDB" id="441660at2759"/>
<dbReference type="InParanoid" id="A0A6J2QH67"/>
<proteinExistence type="predicted"/>
<dbReference type="Gene3D" id="3.10.100.10">
    <property type="entry name" value="Mannose-Binding Protein A, subunit A"/>
    <property type="match status" value="1"/>
</dbReference>
<protein>
    <submittedName>
        <fullName evidence="5">Ladderlectin-like</fullName>
    </submittedName>
</protein>
<evidence type="ECO:0000256" key="1">
    <source>
        <dbReference type="ARBA" id="ARBA00023157"/>
    </source>
</evidence>
<dbReference type="GeneID" id="115014075"/>
<evidence type="ECO:0000313" key="5">
    <source>
        <dbReference type="RefSeq" id="XP_029296622.1"/>
    </source>
</evidence>
<keyword evidence="2" id="KW-0732">Signal</keyword>
<evidence type="ECO:0000259" key="3">
    <source>
        <dbReference type="PROSITE" id="PS50041"/>
    </source>
</evidence>
<feature type="domain" description="C-type lectin" evidence="3">
    <location>
        <begin position="88"/>
        <end position="198"/>
    </location>
</feature>
<dbReference type="Pfam" id="PF00059">
    <property type="entry name" value="Lectin_C"/>
    <property type="match status" value="1"/>
</dbReference>
<feature type="signal peptide" evidence="2">
    <location>
        <begin position="1"/>
        <end position="16"/>
    </location>
</feature>
<dbReference type="SUPFAM" id="SSF56436">
    <property type="entry name" value="C-type lectin-like"/>
    <property type="match status" value="1"/>
</dbReference>
<sequence length="204" mass="23114">MKTVVVLSILLCAAFAAPAEDKEKAPEAAVVALKEQMVPAPETEEKMRKDEVFVPEDSVPVHSNEHVFEKAAGSESGYSFCPDGWYNHGPRCFKVIRSAMTWYKAEEHCNSLDANLASATSAREYSFLQEITKLNGQSCAWLGGFRLQNTWMWINREGFYYKNWNYESTSVSLPCLYLNTNYGWKNTQCSSSFYFICSKNPFGC</sequence>
<gene>
    <name evidence="5" type="primary">LOC115014075</name>
</gene>